<accession>A0ACC2LWA6</accession>
<proteinExistence type="predicted"/>
<name>A0ACC2LWA6_PERAE</name>
<evidence type="ECO:0000313" key="1">
    <source>
        <dbReference type="EMBL" id="KAJ8637702.1"/>
    </source>
</evidence>
<organism evidence="1 2">
    <name type="scientific">Persea americana</name>
    <name type="common">Avocado</name>
    <dbReference type="NCBI Taxonomy" id="3435"/>
    <lineage>
        <taxon>Eukaryota</taxon>
        <taxon>Viridiplantae</taxon>
        <taxon>Streptophyta</taxon>
        <taxon>Embryophyta</taxon>
        <taxon>Tracheophyta</taxon>
        <taxon>Spermatophyta</taxon>
        <taxon>Magnoliopsida</taxon>
        <taxon>Magnoliidae</taxon>
        <taxon>Laurales</taxon>
        <taxon>Lauraceae</taxon>
        <taxon>Persea</taxon>
    </lineage>
</organism>
<dbReference type="Proteomes" id="UP001234297">
    <property type="component" value="Chromosome 3"/>
</dbReference>
<comment type="caution">
    <text evidence="1">The sequence shown here is derived from an EMBL/GenBank/DDBJ whole genome shotgun (WGS) entry which is preliminary data.</text>
</comment>
<evidence type="ECO:0000313" key="2">
    <source>
        <dbReference type="Proteomes" id="UP001234297"/>
    </source>
</evidence>
<protein>
    <submittedName>
        <fullName evidence="1">Uncharacterized protein</fullName>
    </submittedName>
</protein>
<reference evidence="1 2" key="1">
    <citation type="journal article" date="2022" name="Hortic Res">
        <title>A haplotype resolved chromosomal level avocado genome allows analysis of novel avocado genes.</title>
        <authorList>
            <person name="Nath O."/>
            <person name="Fletcher S.J."/>
            <person name="Hayward A."/>
            <person name="Shaw L.M."/>
            <person name="Masouleh A.K."/>
            <person name="Furtado A."/>
            <person name="Henry R.J."/>
            <person name="Mitter N."/>
        </authorList>
    </citation>
    <scope>NUCLEOTIDE SEQUENCE [LARGE SCALE GENOMIC DNA]</scope>
    <source>
        <strain evidence="2">cv. Hass</strain>
    </source>
</reference>
<dbReference type="EMBL" id="CM056811">
    <property type="protein sequence ID" value="KAJ8637702.1"/>
    <property type="molecule type" value="Genomic_DNA"/>
</dbReference>
<sequence length="492" mass="54180">MWAISFLEQNLVFEQNSSETGALNFISTWELFSSRRQTLMAASSVEPQPEAQSDRHPLLMEQSADHSGQEHVIDITPRSSTGSHVNHQPNSNTLQHDDGPSSSTQAPALQSTSASSTESDSRRNGSFTRRGDGYGRRHRSPLNSGLWISIELVVTMSQILAAIVVLSLSRHENPQAPLFAWVIGYAAGCVATLPLLYWRYLHRNNQGSDQESMHARSGSSENNPSEPTYTVISVPQVQEVEDRQSTAATAWNAQSAGTGTPRSRFDVLVDHFKMALDCFFAVWFVVGNVWIFGGHTSSSDAPNLYRLCIVFLTFSCIGYAMPFILCATICCCLPCIISILGFREDQGQSKGATPESINSLPTYKFKSKRTGNREESEGNSDTTGEGGILAAGTDKERIISAEDAVCCICLAKYVDNDELRELPCTHFFHMECVDKWLRINASCPLCKSEVGESVAGPAHEGEGRERRKDTGLTFQLDQTVEHSIIRSLIARI</sequence>
<keyword evidence="2" id="KW-1185">Reference proteome</keyword>
<gene>
    <name evidence="1" type="ORF">MRB53_011969</name>
</gene>